<dbReference type="InterPro" id="IPR011009">
    <property type="entry name" value="Kinase-like_dom_sf"/>
</dbReference>
<organism evidence="1 2">
    <name type="scientific">Stylosanthes scabra</name>
    <dbReference type="NCBI Taxonomy" id="79078"/>
    <lineage>
        <taxon>Eukaryota</taxon>
        <taxon>Viridiplantae</taxon>
        <taxon>Streptophyta</taxon>
        <taxon>Embryophyta</taxon>
        <taxon>Tracheophyta</taxon>
        <taxon>Spermatophyta</taxon>
        <taxon>Magnoliopsida</taxon>
        <taxon>eudicotyledons</taxon>
        <taxon>Gunneridae</taxon>
        <taxon>Pentapetalae</taxon>
        <taxon>rosids</taxon>
        <taxon>fabids</taxon>
        <taxon>Fabales</taxon>
        <taxon>Fabaceae</taxon>
        <taxon>Papilionoideae</taxon>
        <taxon>50 kb inversion clade</taxon>
        <taxon>dalbergioids sensu lato</taxon>
        <taxon>Dalbergieae</taxon>
        <taxon>Pterocarpus clade</taxon>
        <taxon>Stylosanthes</taxon>
    </lineage>
</organism>
<comment type="caution">
    <text evidence="1">The sequence shown here is derived from an EMBL/GenBank/DDBJ whole genome shotgun (WGS) entry which is preliminary data.</text>
</comment>
<dbReference type="InterPro" id="IPR046958">
    <property type="entry name" value="RBK1/2/STUNTED"/>
</dbReference>
<proteinExistence type="predicted"/>
<reference evidence="1 2" key="1">
    <citation type="journal article" date="2023" name="Plants (Basel)">
        <title>Bridging the Gap: Combining Genomics and Transcriptomics Approaches to Understand Stylosanthes scabra, an Orphan Legume from the Brazilian Caatinga.</title>
        <authorList>
            <person name="Ferreira-Neto J.R.C."/>
            <person name="da Silva M.D."/>
            <person name="Binneck E."/>
            <person name="de Melo N.F."/>
            <person name="da Silva R.H."/>
            <person name="de Melo A.L.T.M."/>
            <person name="Pandolfi V."/>
            <person name="Bustamante F.O."/>
            <person name="Brasileiro-Vidal A.C."/>
            <person name="Benko-Iseppon A.M."/>
        </authorList>
    </citation>
    <scope>NUCLEOTIDE SEQUENCE [LARGE SCALE GENOMIC DNA]</scope>
    <source>
        <tissue evidence="1">Leaves</tissue>
    </source>
</reference>
<gene>
    <name evidence="1" type="ORF">PIB30_020000</name>
</gene>
<name>A0ABU6Q8G3_9FABA</name>
<protein>
    <submittedName>
        <fullName evidence="1">Uncharacterized protein</fullName>
    </submittedName>
</protein>
<dbReference type="PANTHER" id="PTHR47987:SF20">
    <property type="entry name" value="OS04G0654600 PROTEIN"/>
    <property type="match status" value="1"/>
</dbReference>
<sequence>MQVARRSFCSRRATSVASSGRDFCLCFCDVVLLYYFGVAASYCFHCRCESSSCVCLHPSLLVRSSLPVRPSLPLYPSLLLRRVYSSSVKAKFLPYQWSHHSIGSIEETFGHLAPAYYLHGVVDEKTDVFAFGVFFLGLYLNSAA</sequence>
<evidence type="ECO:0000313" key="2">
    <source>
        <dbReference type="Proteomes" id="UP001341840"/>
    </source>
</evidence>
<accession>A0ABU6Q8G3</accession>
<keyword evidence="2" id="KW-1185">Reference proteome</keyword>
<evidence type="ECO:0000313" key="1">
    <source>
        <dbReference type="EMBL" id="MED6108051.1"/>
    </source>
</evidence>
<dbReference type="EMBL" id="JASCZI010000063">
    <property type="protein sequence ID" value="MED6108051.1"/>
    <property type="molecule type" value="Genomic_DNA"/>
</dbReference>
<dbReference type="Proteomes" id="UP001341840">
    <property type="component" value="Unassembled WGS sequence"/>
</dbReference>
<dbReference type="SUPFAM" id="SSF56112">
    <property type="entry name" value="Protein kinase-like (PK-like)"/>
    <property type="match status" value="1"/>
</dbReference>
<dbReference type="PANTHER" id="PTHR47987">
    <property type="entry name" value="OS08G0249100 PROTEIN"/>
    <property type="match status" value="1"/>
</dbReference>